<dbReference type="PANTHER" id="PTHR40267:SF1">
    <property type="entry name" value="BLR3294 PROTEIN"/>
    <property type="match status" value="1"/>
</dbReference>
<sequence length="175" mass="18982">MVETLCDDDLDVTVHFSHFCVTKIALSEDSNAQFTQSAMLEAAQLLADAHVDIIGRSGTSATWLGFSTDDALCATIESVTGIPAMTSIIASNELLKRRSIFTDVGLEIQLDAMVAQVVRNGATTVLVVRTILRAAQRAKYWESSHGIQVLDSVATVVFRMMQKLGISTNSAFLDR</sequence>
<dbReference type="OrthoDB" id="414270at2759"/>
<dbReference type="Gene3D" id="3.40.50.12500">
    <property type="match status" value="1"/>
</dbReference>
<keyword evidence="2" id="KW-1185">Reference proteome</keyword>
<dbReference type="STRING" id="655863.F0XFE9"/>
<accession>F0XFE9</accession>
<dbReference type="GeneID" id="25973845"/>
<evidence type="ECO:0000313" key="1">
    <source>
        <dbReference type="EMBL" id="EFX04085.1"/>
    </source>
</evidence>
<dbReference type="RefSeq" id="XP_014173567.1">
    <property type="nucleotide sequence ID" value="XM_014318092.1"/>
</dbReference>
<dbReference type="Proteomes" id="UP000007796">
    <property type="component" value="Unassembled WGS sequence"/>
</dbReference>
<dbReference type="PANTHER" id="PTHR40267">
    <property type="entry name" value="BLR3294 PROTEIN"/>
    <property type="match status" value="1"/>
</dbReference>
<protein>
    <submittedName>
        <fullName evidence="1">Asp glu racemase</fullName>
    </submittedName>
</protein>
<dbReference type="InterPro" id="IPR053714">
    <property type="entry name" value="Iso_Racemase_Enz_sf"/>
</dbReference>
<organism evidence="2">
    <name type="scientific">Grosmannia clavigera (strain kw1407 / UAMH 11150)</name>
    <name type="common">Blue stain fungus</name>
    <name type="synonym">Graphiocladiella clavigera</name>
    <dbReference type="NCBI Taxonomy" id="655863"/>
    <lineage>
        <taxon>Eukaryota</taxon>
        <taxon>Fungi</taxon>
        <taxon>Dikarya</taxon>
        <taxon>Ascomycota</taxon>
        <taxon>Pezizomycotina</taxon>
        <taxon>Sordariomycetes</taxon>
        <taxon>Sordariomycetidae</taxon>
        <taxon>Ophiostomatales</taxon>
        <taxon>Ophiostomataceae</taxon>
        <taxon>Leptographium</taxon>
    </lineage>
</organism>
<dbReference type="GO" id="GO:0016855">
    <property type="term" value="F:racemase and epimerase activity, acting on amino acids and derivatives"/>
    <property type="evidence" value="ECO:0007669"/>
    <property type="project" value="InterPro"/>
</dbReference>
<dbReference type="EMBL" id="GL629765">
    <property type="protein sequence ID" value="EFX04085.1"/>
    <property type="molecule type" value="Genomic_DNA"/>
</dbReference>
<reference evidence="1 2" key="1">
    <citation type="journal article" date="2011" name="Proc. Natl. Acad. Sci. U.S.A.">
        <title>Genome and transcriptome analyses of the mountain pine beetle-fungal symbiont Grosmannia clavigera, a lodgepole pine pathogen.</title>
        <authorList>
            <person name="DiGuistini S."/>
            <person name="Wang Y."/>
            <person name="Liao N.Y."/>
            <person name="Taylor G."/>
            <person name="Tanguay P."/>
            <person name="Feau N."/>
            <person name="Henrissat B."/>
            <person name="Chan S.K."/>
            <person name="Hesse-Orce U."/>
            <person name="Alamouti S.M."/>
            <person name="Tsui C.K.M."/>
            <person name="Docking R.T."/>
            <person name="Levasseur A."/>
            <person name="Haridas S."/>
            <person name="Robertson G."/>
            <person name="Birol I."/>
            <person name="Holt R.A."/>
            <person name="Marra M.A."/>
            <person name="Hamelin R.C."/>
            <person name="Hirst M."/>
            <person name="Jones S.J.M."/>
            <person name="Bohlmann J."/>
            <person name="Breuil C."/>
        </authorList>
    </citation>
    <scope>NUCLEOTIDE SEQUENCE [LARGE SCALE GENOMIC DNA]</scope>
    <source>
        <strain evidence="2">kw1407 / UAMH 11150</strain>
    </source>
</reference>
<evidence type="ECO:0000313" key="2">
    <source>
        <dbReference type="Proteomes" id="UP000007796"/>
    </source>
</evidence>
<proteinExistence type="predicted"/>
<dbReference type="AlphaFoldDB" id="F0XFE9"/>
<dbReference type="eggNOG" id="ENOG502SN3M">
    <property type="taxonomic scope" value="Eukaryota"/>
</dbReference>
<name>F0XFE9_GROCL</name>
<dbReference type="InParanoid" id="F0XFE9"/>
<gene>
    <name evidence="1" type="ORF">CMQ_1013</name>
</gene>
<dbReference type="Gene3D" id="3.40.50.1860">
    <property type="match status" value="1"/>
</dbReference>
<dbReference type="InterPro" id="IPR026286">
    <property type="entry name" value="MaiA/AMDase"/>
</dbReference>
<dbReference type="HOGENOM" id="CLU_1532725_0_0_1"/>
<dbReference type="InterPro" id="IPR001920">
    <property type="entry name" value="Asp/Glu_race"/>
</dbReference>